<proteinExistence type="inferred from homology"/>
<comment type="caution">
    <text evidence="2">The sequence shown here is derived from an EMBL/GenBank/DDBJ whole genome shotgun (WGS) entry which is preliminary data.</text>
</comment>
<dbReference type="AlphaFoldDB" id="A0A4R6M9U9"/>
<gene>
    <name evidence="2" type="ORF">DFP79_2742</name>
</gene>
<dbReference type="Proteomes" id="UP000294656">
    <property type="component" value="Unassembled WGS sequence"/>
</dbReference>
<dbReference type="NCBIfam" id="NF003507">
    <property type="entry name" value="PRK05170.2-5"/>
    <property type="match status" value="1"/>
</dbReference>
<dbReference type="OrthoDB" id="9786855at2"/>
<sequence>MIAKRYEPFWKTHTLKEMSREQWESICDGCGKCCLQKLQDDETNEVYYTDLACHQLDLGKCQCKVYETREQHVESCLTLKVDDIPEFHWLPDTCSYRVLSETGDLPNWHPLIVGNDKEMQRQGLSVKHYAVNELKVNEEDWDTHIIRWVHGMPESYDPFG</sequence>
<dbReference type="InterPro" id="IPR008228">
    <property type="entry name" value="UCP006173"/>
</dbReference>
<name>A0A4R6M9U9_9GAMM</name>
<dbReference type="PANTHER" id="PTHR37421:SF1">
    <property type="entry name" value="UPF0260 PROTEIN YCGN"/>
    <property type="match status" value="1"/>
</dbReference>
<dbReference type="RefSeq" id="WP_133504460.1">
    <property type="nucleotide sequence ID" value="NZ_SNXC01000013.1"/>
</dbReference>
<dbReference type="PIRSF" id="PIRSF006173">
    <property type="entry name" value="UCP006173"/>
    <property type="match status" value="1"/>
</dbReference>
<dbReference type="PANTHER" id="PTHR37421">
    <property type="entry name" value="UPF0260 PROTEIN YCGN"/>
    <property type="match status" value="1"/>
</dbReference>
<reference evidence="2 3" key="1">
    <citation type="submission" date="2019-03" db="EMBL/GenBank/DDBJ databases">
        <title>Genomic Encyclopedia of Type Strains, Phase III (KMG-III): the genomes of soil and plant-associated and newly described type strains.</title>
        <authorList>
            <person name="Whitman W."/>
        </authorList>
    </citation>
    <scope>NUCLEOTIDE SEQUENCE [LARGE SCALE GENOMIC DNA]</scope>
    <source>
        <strain evidence="2 3">CECT 7378</strain>
    </source>
</reference>
<dbReference type="NCBIfam" id="NF003501">
    <property type="entry name" value="PRK05170.1-5"/>
    <property type="match status" value="1"/>
</dbReference>
<dbReference type="Pfam" id="PF03692">
    <property type="entry name" value="CxxCxxCC"/>
    <property type="match status" value="1"/>
</dbReference>
<evidence type="ECO:0000313" key="2">
    <source>
        <dbReference type="EMBL" id="TDO96969.1"/>
    </source>
</evidence>
<dbReference type="InterPro" id="IPR005358">
    <property type="entry name" value="Puta_zinc/iron-chelating_dom"/>
</dbReference>
<organism evidence="2 3">
    <name type="scientific">Marinomonas balearica</name>
    <dbReference type="NCBI Taxonomy" id="491947"/>
    <lineage>
        <taxon>Bacteria</taxon>
        <taxon>Pseudomonadati</taxon>
        <taxon>Pseudomonadota</taxon>
        <taxon>Gammaproteobacteria</taxon>
        <taxon>Oceanospirillales</taxon>
        <taxon>Oceanospirillaceae</taxon>
        <taxon>Marinomonas</taxon>
    </lineage>
</organism>
<comment type="similarity">
    <text evidence="1">Belongs to the UPF0260 family.</text>
</comment>
<dbReference type="HAMAP" id="MF_00676">
    <property type="entry name" value="UPF0260"/>
    <property type="match status" value="1"/>
</dbReference>
<accession>A0A4R6M9U9</accession>
<protein>
    <recommendedName>
        <fullName evidence="1">UPF0260 protein DFP79_2742</fullName>
    </recommendedName>
</protein>
<dbReference type="EMBL" id="SNXC01000013">
    <property type="protein sequence ID" value="TDO96969.1"/>
    <property type="molecule type" value="Genomic_DNA"/>
</dbReference>
<evidence type="ECO:0000256" key="1">
    <source>
        <dbReference type="HAMAP-Rule" id="MF_00676"/>
    </source>
</evidence>
<evidence type="ECO:0000313" key="3">
    <source>
        <dbReference type="Proteomes" id="UP000294656"/>
    </source>
</evidence>
<keyword evidence="3" id="KW-1185">Reference proteome</keyword>